<dbReference type="AlphaFoldDB" id="X0PCE4"/>
<evidence type="ECO:0000313" key="1">
    <source>
        <dbReference type="EMBL" id="GAF38008.1"/>
    </source>
</evidence>
<dbReference type="RefSeq" id="WP_035181349.1">
    <property type="nucleotide sequence ID" value="NZ_AZFY01000100.1"/>
</dbReference>
<keyword evidence="4" id="KW-1185">Reference proteome</keyword>
<dbReference type="EMBL" id="AZFY01000100">
    <property type="protein sequence ID" value="KRM06776.1"/>
    <property type="molecule type" value="Genomic_DNA"/>
</dbReference>
<sequence length="309" mass="36439">MITGLLAMAGIGYYLFTYKGVEKVQLDMVGQSAFWPSHKFQKMVEKVINDNPRYSLPSDIENIGDAYLYTKRYPNNDLPDLNKRLALFNEFDYEIASLRRRGLVESTESRYIDKFDKSLQISTVRSMKVNDVIRLYQRQMRFLSMFTDGNNSFQILRDILSKASVYSRPDKNDFRNPADYAGSFPSFLHDYYFHKYIPSENEWKLYLMQQRMAINEIENDVFLFLNPVKLREAVNLDGEVTITAFSTTGLEIFANLLQPSRTISPYIDKFEEAFEKKIWEGYFLYTWALVNENDAKIRIKSWENRENQE</sequence>
<dbReference type="Proteomes" id="UP000051966">
    <property type="component" value="Unassembled WGS sequence"/>
</dbReference>
<name>X0PCE4_9LACO</name>
<comment type="caution">
    <text evidence="1">The sequence shown here is derived from an EMBL/GenBank/DDBJ whole genome shotgun (WGS) entry which is preliminary data.</text>
</comment>
<reference evidence="1" key="1">
    <citation type="journal article" date="2014" name="Genome Announc.">
        <title>Draft Genome Sequences of Two Lactobacillus Strains, L. farraginis JCM 14108T and L. composti JCM 14202T, Isolated from Compost of Distilled Shochu Residue.</title>
        <authorList>
            <person name="Yuki M."/>
            <person name="Oshima K."/>
            <person name="Suda W."/>
            <person name="Kitahara M."/>
            <person name="Kitamura K."/>
            <person name="Iida T."/>
            <person name="Hattori M."/>
            <person name="Ohkuma M."/>
        </authorList>
    </citation>
    <scope>NUCLEOTIDE SEQUENCE [LARGE SCALE GENOMIC DNA]</scope>
    <source>
        <strain evidence="1">JCM 14108</strain>
    </source>
</reference>
<reference evidence="2 4" key="2">
    <citation type="journal article" date="2015" name="Genome Announc.">
        <title>Expanding the biotechnology potential of lactobacilli through comparative genomics of 213 strains and associated genera.</title>
        <authorList>
            <person name="Sun Z."/>
            <person name="Harris H.M."/>
            <person name="McCann A."/>
            <person name="Guo C."/>
            <person name="Argimon S."/>
            <person name="Zhang W."/>
            <person name="Yang X."/>
            <person name="Jeffery I.B."/>
            <person name="Cooney J.C."/>
            <person name="Kagawa T.F."/>
            <person name="Liu W."/>
            <person name="Song Y."/>
            <person name="Salvetti E."/>
            <person name="Wrobel A."/>
            <person name="Rasinkangas P."/>
            <person name="Parkhill J."/>
            <person name="Rea M.C."/>
            <person name="O'Sullivan O."/>
            <person name="Ritari J."/>
            <person name="Douillard F.P."/>
            <person name="Paul Ross R."/>
            <person name="Yang R."/>
            <person name="Briner A.E."/>
            <person name="Felis G.E."/>
            <person name="de Vos W.M."/>
            <person name="Barrangou R."/>
            <person name="Klaenhammer T.R."/>
            <person name="Caufield P.W."/>
            <person name="Cui Y."/>
            <person name="Zhang H."/>
            <person name="O'Toole P.W."/>
        </authorList>
    </citation>
    <scope>NUCLEOTIDE SEQUENCE [LARGE SCALE GENOMIC DNA]</scope>
    <source>
        <strain evidence="2 4">DSM 18382</strain>
    </source>
</reference>
<dbReference type="Proteomes" id="UP000019488">
    <property type="component" value="Unassembled WGS sequence"/>
</dbReference>
<organism evidence="1 3">
    <name type="scientific">Lentilactobacillus farraginis DSM 18382 = JCM 14108</name>
    <dbReference type="NCBI Taxonomy" id="1423743"/>
    <lineage>
        <taxon>Bacteria</taxon>
        <taxon>Bacillati</taxon>
        <taxon>Bacillota</taxon>
        <taxon>Bacilli</taxon>
        <taxon>Lactobacillales</taxon>
        <taxon>Lactobacillaceae</taxon>
        <taxon>Lentilactobacillus</taxon>
    </lineage>
</organism>
<evidence type="ECO:0000313" key="4">
    <source>
        <dbReference type="Proteomes" id="UP000051966"/>
    </source>
</evidence>
<dbReference type="EMBL" id="BAKI01000062">
    <property type="protein sequence ID" value="GAF38008.1"/>
    <property type="molecule type" value="Genomic_DNA"/>
</dbReference>
<dbReference type="PATRIC" id="fig|1423743.5.peg.523"/>
<protein>
    <submittedName>
        <fullName evidence="1">Uncharacterized protein</fullName>
    </submittedName>
</protein>
<proteinExistence type="predicted"/>
<evidence type="ECO:0000313" key="2">
    <source>
        <dbReference type="EMBL" id="KRM06776.1"/>
    </source>
</evidence>
<accession>X0PCE4</accession>
<evidence type="ECO:0000313" key="3">
    <source>
        <dbReference type="Proteomes" id="UP000019488"/>
    </source>
</evidence>
<gene>
    <name evidence="2" type="ORF">FD41_GL000509</name>
    <name evidence="1" type="ORF">JCM14108_3101</name>
</gene>